<evidence type="ECO:0000313" key="2">
    <source>
        <dbReference type="Proteomes" id="UP001317742"/>
    </source>
</evidence>
<protein>
    <recommendedName>
        <fullName evidence="3">Organic solvent tolerance-like N-terminal domain-containing protein</fullName>
    </recommendedName>
</protein>
<proteinExistence type="predicted"/>
<sequence>MPTATDKFDGDIESGETMFGKKEQYEECKNTFKENCIIAKGNLRIQYGADSILSEEIYKP</sequence>
<dbReference type="Proteomes" id="UP001317742">
    <property type="component" value="Chromosome"/>
</dbReference>
<dbReference type="EMBL" id="AP026709">
    <property type="protein sequence ID" value="BDQ37071.1"/>
    <property type="molecule type" value="Genomic_DNA"/>
</dbReference>
<name>A0ABN6S5M7_9BACT</name>
<reference evidence="1 2" key="1">
    <citation type="submission" date="2022-08" db="EMBL/GenBank/DDBJ databases">
        <title>Genome Sequence of the sulphate-reducing bacterium, Pseudodesulfovibrio sp. SYK.</title>
        <authorList>
            <person name="Kondo R."/>
            <person name="Kataoka T."/>
        </authorList>
    </citation>
    <scope>NUCLEOTIDE SEQUENCE [LARGE SCALE GENOMIC DNA]</scope>
    <source>
        <strain evidence="1 2">SYK</strain>
    </source>
</reference>
<organism evidence="1 2">
    <name type="scientific">Pseudodesulfovibrio nedwellii</name>
    <dbReference type="NCBI Taxonomy" id="2973072"/>
    <lineage>
        <taxon>Bacteria</taxon>
        <taxon>Pseudomonadati</taxon>
        <taxon>Thermodesulfobacteriota</taxon>
        <taxon>Desulfovibrionia</taxon>
        <taxon>Desulfovibrionales</taxon>
        <taxon>Desulfovibrionaceae</taxon>
    </lineage>
</organism>
<gene>
    <name evidence="1" type="ORF">SYK_14310</name>
</gene>
<accession>A0ABN6S5M7</accession>
<evidence type="ECO:0008006" key="3">
    <source>
        <dbReference type="Google" id="ProtNLM"/>
    </source>
</evidence>
<evidence type="ECO:0000313" key="1">
    <source>
        <dbReference type="EMBL" id="BDQ37071.1"/>
    </source>
</evidence>
<keyword evidence="2" id="KW-1185">Reference proteome</keyword>